<evidence type="ECO:0000259" key="2">
    <source>
        <dbReference type="PROSITE" id="PS50219"/>
    </source>
</evidence>
<feature type="compositionally biased region" description="Polar residues" evidence="1">
    <location>
        <begin position="518"/>
        <end position="527"/>
    </location>
</feature>
<accession>A0AAD5YCB1</accession>
<keyword evidence="4" id="KW-1185">Reference proteome</keyword>
<gene>
    <name evidence="3" type="ORF">NLI96_g12548</name>
</gene>
<dbReference type="InterPro" id="IPR036322">
    <property type="entry name" value="WD40_repeat_dom_sf"/>
</dbReference>
<dbReference type="PANTHER" id="PTHR12894">
    <property type="entry name" value="CNH DOMAIN CONTAINING"/>
    <property type="match status" value="1"/>
</dbReference>
<dbReference type="InterPro" id="IPR032914">
    <property type="entry name" value="Vam6/VPS39/TRAP1"/>
</dbReference>
<dbReference type="SUPFAM" id="SSF50978">
    <property type="entry name" value="WD40 repeat-like"/>
    <property type="match status" value="1"/>
</dbReference>
<organism evidence="3 4">
    <name type="scientific">Meripilus lineatus</name>
    <dbReference type="NCBI Taxonomy" id="2056292"/>
    <lineage>
        <taxon>Eukaryota</taxon>
        <taxon>Fungi</taxon>
        <taxon>Dikarya</taxon>
        <taxon>Basidiomycota</taxon>
        <taxon>Agaricomycotina</taxon>
        <taxon>Agaricomycetes</taxon>
        <taxon>Polyporales</taxon>
        <taxon>Meripilaceae</taxon>
        <taxon>Meripilus</taxon>
    </lineage>
</organism>
<dbReference type="PANTHER" id="PTHR12894:SF49">
    <property type="entry name" value="VAM6_VPS39-LIKE PROTEIN"/>
    <property type="match status" value="1"/>
</dbReference>
<feature type="domain" description="CNH" evidence="2">
    <location>
        <begin position="15"/>
        <end position="354"/>
    </location>
</feature>
<dbReference type="InterPro" id="IPR001180">
    <property type="entry name" value="CNH_dom"/>
</dbReference>
<dbReference type="GO" id="GO:0006914">
    <property type="term" value="P:autophagy"/>
    <property type="evidence" value="ECO:0007669"/>
    <property type="project" value="TreeGrafter"/>
</dbReference>
<evidence type="ECO:0000256" key="1">
    <source>
        <dbReference type="SAM" id="MobiDB-lite"/>
    </source>
</evidence>
<feature type="region of interest" description="Disordered" evidence="1">
    <location>
        <begin position="492"/>
        <end position="538"/>
    </location>
</feature>
<comment type="caution">
    <text evidence="3">The sequence shown here is derived from an EMBL/GenBank/DDBJ whole genome shotgun (WGS) entry which is preliminary data.</text>
</comment>
<reference evidence="3" key="1">
    <citation type="submission" date="2022-07" db="EMBL/GenBank/DDBJ databases">
        <title>Genome Sequence of Physisporinus lineatus.</title>
        <authorList>
            <person name="Buettner E."/>
        </authorList>
    </citation>
    <scope>NUCLEOTIDE SEQUENCE</scope>
    <source>
        <strain evidence="3">VT162</strain>
    </source>
</reference>
<evidence type="ECO:0000313" key="3">
    <source>
        <dbReference type="EMBL" id="KAJ3474277.1"/>
    </source>
</evidence>
<dbReference type="AlphaFoldDB" id="A0AAD5YCB1"/>
<evidence type="ECO:0000313" key="4">
    <source>
        <dbReference type="Proteomes" id="UP001212997"/>
    </source>
</evidence>
<dbReference type="GO" id="GO:0034058">
    <property type="term" value="P:endosomal vesicle fusion"/>
    <property type="evidence" value="ECO:0007669"/>
    <property type="project" value="TreeGrafter"/>
</dbReference>
<feature type="region of interest" description="Disordered" evidence="1">
    <location>
        <begin position="551"/>
        <end position="573"/>
    </location>
</feature>
<dbReference type="PROSITE" id="PS50219">
    <property type="entry name" value="CNH"/>
    <property type="match status" value="1"/>
</dbReference>
<dbReference type="Pfam" id="PF00780">
    <property type="entry name" value="CNH"/>
    <property type="match status" value="1"/>
</dbReference>
<dbReference type="EMBL" id="JANAWD010001103">
    <property type="protein sequence ID" value="KAJ3474277.1"/>
    <property type="molecule type" value="Genomic_DNA"/>
</dbReference>
<dbReference type="Proteomes" id="UP001212997">
    <property type="component" value="Unassembled WGS sequence"/>
</dbReference>
<name>A0AAD5YCB1_9APHY</name>
<protein>
    <recommendedName>
        <fullName evidence="2">CNH domain-containing protein</fullName>
    </recommendedName>
</protein>
<dbReference type="GO" id="GO:0000329">
    <property type="term" value="C:fungal-type vacuole membrane"/>
    <property type="evidence" value="ECO:0007669"/>
    <property type="project" value="TreeGrafter"/>
</dbReference>
<proteinExistence type="predicted"/>
<sequence>MAPFRKPNAILSGFKERVESLTVQDDRLYVGTSIGNIHIYNIGGDTNADGPVQAELAESKKGISRRAIEHLAYIKSINSLVVLADTMLTLYPLPGFSPPTPLPKTKGALSFAVHNALEQEEQTPSPPPDSRPPITSSIPVMATYLAVGCKRKIVWYSWRDGEPQEVQEVVLPHSPRAVTFLNSDTLCLGYTPTDYVLFSLKSKTTTDIITPVPAATSTGSIGMSALSGWGGYMTLGLGAKQKPCVLRVTDTEILLAKENNGIFIGEDGKQSRSTSIDWPAPPEETAIVQPYVFSVLPAGTVPWSQVEGETASQAATTSFIGTTVVEIRSSITLAPVQTIPVPFVPPTSETPQAALNQTVRVLTSSPPSKSPLFLVTTPTDRTTSAAEGSTIWQFHMKPWGEQVDELVAAESYASALSLLESIDVTLLPDKEERLRLVRALNAVSEFRAGHFKNAITSFIDLNINPAKVVALYPESISGRLAVPREDWIPLFGGPRKESKSDTGSIPEHPTQEPGVETAPSSSSLTQQPRPPSPEGSVRDIVKTGLDAIVSAVKNEDETSSLGSRKKPPPKDDLRRSIEELMRYLSDRRPKVAGALGVLNITNAQAHEMPFLSAASVEDLFAQPNAPLPSLTPRTISTIRSDSRYGAVQVISGCTTGAVGLTLPCGELV</sequence>